<protein>
    <submittedName>
        <fullName evidence="1">6535_t:CDS:1</fullName>
    </submittedName>
</protein>
<comment type="caution">
    <text evidence="1">The sequence shown here is derived from an EMBL/GenBank/DDBJ whole genome shotgun (WGS) entry which is preliminary data.</text>
</comment>
<proteinExistence type="predicted"/>
<dbReference type="OrthoDB" id="2412993at2759"/>
<reference evidence="1" key="1">
    <citation type="submission" date="2021-06" db="EMBL/GenBank/DDBJ databases">
        <authorList>
            <person name="Kallberg Y."/>
            <person name="Tangrot J."/>
            <person name="Rosling A."/>
        </authorList>
    </citation>
    <scope>NUCLEOTIDE SEQUENCE</scope>
    <source>
        <strain evidence="1">MA453B</strain>
    </source>
</reference>
<name>A0A9N9KB59_9GLOM</name>
<dbReference type="Proteomes" id="UP000789405">
    <property type="component" value="Unassembled WGS sequence"/>
</dbReference>
<keyword evidence="2" id="KW-1185">Reference proteome</keyword>
<feature type="non-terminal residue" evidence="1">
    <location>
        <position position="110"/>
    </location>
</feature>
<organism evidence="1 2">
    <name type="scientific">Dentiscutata erythropus</name>
    <dbReference type="NCBI Taxonomy" id="1348616"/>
    <lineage>
        <taxon>Eukaryota</taxon>
        <taxon>Fungi</taxon>
        <taxon>Fungi incertae sedis</taxon>
        <taxon>Mucoromycota</taxon>
        <taxon>Glomeromycotina</taxon>
        <taxon>Glomeromycetes</taxon>
        <taxon>Diversisporales</taxon>
        <taxon>Gigasporaceae</taxon>
        <taxon>Dentiscutata</taxon>
    </lineage>
</organism>
<evidence type="ECO:0000313" key="1">
    <source>
        <dbReference type="EMBL" id="CAG8821122.1"/>
    </source>
</evidence>
<feature type="non-terminal residue" evidence="1">
    <location>
        <position position="1"/>
    </location>
</feature>
<dbReference type="AlphaFoldDB" id="A0A9N9KB59"/>
<dbReference type="EMBL" id="CAJVPY010060268">
    <property type="protein sequence ID" value="CAG8821122.1"/>
    <property type="molecule type" value="Genomic_DNA"/>
</dbReference>
<evidence type="ECO:0000313" key="2">
    <source>
        <dbReference type="Proteomes" id="UP000789405"/>
    </source>
</evidence>
<accession>A0A9N9KB59</accession>
<gene>
    <name evidence="1" type="ORF">DERYTH_LOCUS27068</name>
</gene>
<sequence length="110" mass="12717">YTQVIEYSNFTYIEISSQANLTGNPPHVLAIKRCEYFNCSRNGSVIEINFNNTEEIQDINFCYVNGKNPINIYPLFDQYILVSYVHAKDTSDSITYIDRGMVIDWNGNIM</sequence>